<dbReference type="SUPFAM" id="SSF52096">
    <property type="entry name" value="ClpP/crotonase"/>
    <property type="match status" value="1"/>
</dbReference>
<evidence type="ECO:0000313" key="17">
    <source>
        <dbReference type="EMBL" id="KXI28743.1"/>
    </source>
</evidence>
<dbReference type="InterPro" id="IPR001753">
    <property type="entry name" value="Enoyl-CoA_hydra/iso"/>
</dbReference>
<dbReference type="InterPro" id="IPR006108">
    <property type="entry name" value="3HC_DH_C"/>
</dbReference>
<evidence type="ECO:0000256" key="9">
    <source>
        <dbReference type="ARBA" id="ARBA00023140"/>
    </source>
</evidence>
<dbReference type="OrthoDB" id="5389341at2"/>
<dbReference type="InterPro" id="IPR029045">
    <property type="entry name" value="ClpP/crotonase-like_dom_sf"/>
</dbReference>
<keyword evidence="4" id="KW-0276">Fatty acid metabolism</keyword>
<dbReference type="FunFam" id="1.10.1040.50:FF:000006">
    <property type="entry name" value="Peroxisomal bifunctional enzyme"/>
    <property type="match status" value="1"/>
</dbReference>
<reference evidence="18" key="1">
    <citation type="submission" date="2016-02" db="EMBL/GenBank/DDBJ databases">
        <authorList>
            <person name="Schultz-Johansen M."/>
            <person name="Glaring M.A."/>
            <person name="Bech P.K."/>
            <person name="Stougaard P."/>
        </authorList>
    </citation>
    <scope>NUCLEOTIDE SEQUENCE [LARGE SCALE GENOMIC DNA]</scope>
    <source>
        <strain evidence="18">S66</strain>
    </source>
</reference>
<evidence type="ECO:0000256" key="14">
    <source>
        <dbReference type="RuleBase" id="RU003707"/>
    </source>
</evidence>
<proteinExistence type="inferred from homology"/>
<evidence type="ECO:0000256" key="3">
    <source>
        <dbReference type="ARBA" id="ARBA00008750"/>
    </source>
</evidence>
<keyword evidence="11" id="KW-0456">Lyase</keyword>
<dbReference type="Pfam" id="PF02737">
    <property type="entry name" value="3HCDH_N"/>
    <property type="match status" value="1"/>
</dbReference>
<dbReference type="GO" id="GO:0006635">
    <property type="term" value="P:fatty acid beta-oxidation"/>
    <property type="evidence" value="ECO:0007669"/>
    <property type="project" value="UniProtKB-UniPathway"/>
</dbReference>
<evidence type="ECO:0000256" key="10">
    <source>
        <dbReference type="ARBA" id="ARBA00023235"/>
    </source>
</evidence>
<evidence type="ECO:0000313" key="18">
    <source>
        <dbReference type="Proteomes" id="UP000070299"/>
    </source>
</evidence>
<organism evidence="17 18">
    <name type="scientific">Paraglaciecola hydrolytica</name>
    <dbReference type="NCBI Taxonomy" id="1799789"/>
    <lineage>
        <taxon>Bacteria</taxon>
        <taxon>Pseudomonadati</taxon>
        <taxon>Pseudomonadota</taxon>
        <taxon>Gammaproteobacteria</taxon>
        <taxon>Alteromonadales</taxon>
        <taxon>Alteromonadaceae</taxon>
        <taxon>Paraglaciecola</taxon>
    </lineage>
</organism>
<dbReference type="GO" id="GO:0004300">
    <property type="term" value="F:enoyl-CoA hydratase activity"/>
    <property type="evidence" value="ECO:0007669"/>
    <property type="project" value="UniProtKB-ARBA"/>
</dbReference>
<evidence type="ECO:0000256" key="12">
    <source>
        <dbReference type="ARBA" id="ARBA00023268"/>
    </source>
</evidence>
<keyword evidence="18" id="KW-1185">Reference proteome</keyword>
<protein>
    <submittedName>
        <fullName evidence="17">3-hydroxyacyl-CoA dehydrogenase</fullName>
    </submittedName>
</protein>
<evidence type="ECO:0000259" key="16">
    <source>
        <dbReference type="Pfam" id="PF02737"/>
    </source>
</evidence>
<dbReference type="InterPro" id="IPR008927">
    <property type="entry name" value="6-PGluconate_DH-like_C_sf"/>
</dbReference>
<evidence type="ECO:0000256" key="2">
    <source>
        <dbReference type="ARBA" id="ARBA00005005"/>
    </source>
</evidence>
<keyword evidence="6" id="KW-0560">Oxidoreductase</keyword>
<evidence type="ECO:0000259" key="15">
    <source>
        <dbReference type="Pfam" id="PF00725"/>
    </source>
</evidence>
<evidence type="ECO:0000256" key="6">
    <source>
        <dbReference type="ARBA" id="ARBA00023002"/>
    </source>
</evidence>
<dbReference type="PANTHER" id="PTHR23309">
    <property type="entry name" value="3-HYDROXYACYL-COA DEHYROGENASE"/>
    <property type="match status" value="1"/>
</dbReference>
<keyword evidence="7" id="KW-0520">NAD</keyword>
<dbReference type="Pfam" id="PF00725">
    <property type="entry name" value="3HCDH"/>
    <property type="match status" value="2"/>
</dbReference>
<comment type="subcellular location">
    <subcellularLocation>
        <location evidence="1">Peroxisome</location>
    </subcellularLocation>
</comment>
<evidence type="ECO:0000256" key="8">
    <source>
        <dbReference type="ARBA" id="ARBA00023098"/>
    </source>
</evidence>
<dbReference type="STRING" id="1799789.AX660_11025"/>
<dbReference type="FunFam" id="3.40.50.720:FF:000009">
    <property type="entry name" value="Fatty oxidation complex, alpha subunit"/>
    <property type="match status" value="1"/>
</dbReference>
<keyword evidence="12" id="KW-0511">Multifunctional enzyme</keyword>
<evidence type="ECO:0000256" key="11">
    <source>
        <dbReference type="ARBA" id="ARBA00023239"/>
    </source>
</evidence>
<dbReference type="CDD" id="cd06558">
    <property type="entry name" value="crotonase-like"/>
    <property type="match status" value="1"/>
</dbReference>
<dbReference type="RefSeq" id="WP_068375387.1">
    <property type="nucleotide sequence ID" value="NZ_LSNE01000005.1"/>
</dbReference>
<dbReference type="Gene3D" id="3.90.226.10">
    <property type="entry name" value="2-enoyl-CoA Hydratase, Chain A, domain 1"/>
    <property type="match status" value="1"/>
</dbReference>
<comment type="similarity">
    <text evidence="3">In the N-terminal section; belongs to the enoyl-CoA hydratase/isomerase family.</text>
</comment>
<comment type="similarity">
    <text evidence="14">Belongs to the enoyl-CoA hydratase/isomerase family.</text>
</comment>
<evidence type="ECO:0000256" key="4">
    <source>
        <dbReference type="ARBA" id="ARBA00022832"/>
    </source>
</evidence>
<keyword evidence="8" id="KW-0443">Lipid metabolism</keyword>
<dbReference type="SUPFAM" id="SSF51735">
    <property type="entry name" value="NAD(P)-binding Rossmann-fold domains"/>
    <property type="match status" value="1"/>
</dbReference>
<evidence type="ECO:0000256" key="5">
    <source>
        <dbReference type="ARBA" id="ARBA00022963"/>
    </source>
</evidence>
<evidence type="ECO:0000256" key="7">
    <source>
        <dbReference type="ARBA" id="ARBA00023027"/>
    </source>
</evidence>
<dbReference type="Gene3D" id="1.10.1040.50">
    <property type="match status" value="1"/>
</dbReference>
<dbReference type="InterPro" id="IPR006176">
    <property type="entry name" value="3-OHacyl-CoA_DH_NAD-bd"/>
</dbReference>
<dbReference type="EMBL" id="LSNE01000005">
    <property type="protein sequence ID" value="KXI28743.1"/>
    <property type="molecule type" value="Genomic_DNA"/>
</dbReference>
<dbReference type="GO" id="GO:0003857">
    <property type="term" value="F:(3S)-3-hydroxyacyl-CoA dehydrogenase (NAD+) activity"/>
    <property type="evidence" value="ECO:0007669"/>
    <property type="project" value="UniProtKB-EC"/>
</dbReference>
<keyword evidence="9" id="KW-0576">Peroxisome</keyword>
<comment type="catalytic activity">
    <reaction evidence="13">
        <text>a (3S)-3-hydroxyacyl-CoA + NAD(+) = a 3-oxoacyl-CoA + NADH + H(+)</text>
        <dbReference type="Rhea" id="RHEA:22432"/>
        <dbReference type="ChEBI" id="CHEBI:15378"/>
        <dbReference type="ChEBI" id="CHEBI:57318"/>
        <dbReference type="ChEBI" id="CHEBI:57540"/>
        <dbReference type="ChEBI" id="CHEBI:57945"/>
        <dbReference type="ChEBI" id="CHEBI:90726"/>
        <dbReference type="EC" id="1.1.1.35"/>
    </reaction>
</comment>
<dbReference type="Gene3D" id="3.40.50.720">
    <property type="entry name" value="NAD(P)-binding Rossmann-like Domain"/>
    <property type="match status" value="1"/>
</dbReference>
<comment type="pathway">
    <text evidence="2">Lipid metabolism; fatty acid beta-oxidation.</text>
</comment>
<dbReference type="UniPathway" id="UPA00659"/>
<dbReference type="AlphaFoldDB" id="A0A136A0M9"/>
<dbReference type="Proteomes" id="UP000070299">
    <property type="component" value="Unassembled WGS sequence"/>
</dbReference>
<evidence type="ECO:0000256" key="1">
    <source>
        <dbReference type="ARBA" id="ARBA00004275"/>
    </source>
</evidence>
<evidence type="ECO:0000256" key="13">
    <source>
        <dbReference type="ARBA" id="ARBA00049556"/>
    </source>
</evidence>
<dbReference type="InterPro" id="IPR018376">
    <property type="entry name" value="Enoyl-CoA_hyd/isom_CS"/>
</dbReference>
<dbReference type="GO" id="GO:0016853">
    <property type="term" value="F:isomerase activity"/>
    <property type="evidence" value="ECO:0007669"/>
    <property type="project" value="UniProtKB-KW"/>
</dbReference>
<dbReference type="SUPFAM" id="SSF48179">
    <property type="entry name" value="6-phosphogluconate dehydrogenase C-terminal domain-like"/>
    <property type="match status" value="2"/>
</dbReference>
<feature type="domain" description="3-hydroxyacyl-CoA dehydrogenase C-terminal" evidence="15">
    <location>
        <begin position="486"/>
        <end position="579"/>
    </location>
</feature>
<gene>
    <name evidence="17" type="ORF">AX660_11025</name>
</gene>
<sequence>MKQNSMEAVDYELQKQSDGSQLALVFMQNPPVNALSKAVRIGLIANIKQALADESVKAIVISSKQSLFSGGADISEFASGDFEPPLPAVLDLIENAAKPIIAVLNGPAFGGGLEVALACHYRVTFAANKVGLPEVNLGILPGAGGTQRLPRLAGVAQALDMIVSGRPVAASKLSGVFDLVVADPAQLFSESLTFCQKVVAEGAVVRRTCDITIDASTAHAELFAQFRLSIAKQARGFFAPERCIQAVEASVALPFVQGLQREGELFLECMQSKEARAQQHFFFAERAASHVKDYDKTTPVRDIQKVGIIGAGTMGGGIAMNFANAGLPVTVLELKQEALDKGLALIRRNYESSAKKGKLTAAQVEQRMALLQGTTDYANLADVDLVIEAVFEKMEVKHEVFKTLDKVCKPGAILASNTSTLDLNEIASATKRPQDVIGMHFFSPANVMKLLEVVKGEHSSPEVIKTVMQLAKKINKVAVLVGVCFGFVGNRMIESYGREANRLMLEGVKPEQLDQVIYDFGLPMGPFTMGDMAGQDIGYFVRQSRQEFIQHDPSYCILADKLVEQGRVGLKAGKGVYLYAQGSRTPIPDPEVLELAKQEAQRLGIKQREISDQEMLERIIFPLINEGALILEEGIAAKSSDIDVIYVYGYGFPVYRGGPMQYADEIGLKTIYDAMCKYRDELGEYGQHWFQPAPLLKKLAAQGKRFADL</sequence>
<accession>A0A136A0M9</accession>
<feature type="domain" description="3-hydroxyacyl-CoA dehydrogenase C-terminal" evidence="15">
    <location>
        <begin position="616"/>
        <end position="704"/>
    </location>
</feature>
<keyword evidence="10" id="KW-0413">Isomerase</keyword>
<dbReference type="PROSITE" id="PS00166">
    <property type="entry name" value="ENOYL_COA_HYDRATASE"/>
    <property type="match status" value="1"/>
</dbReference>
<dbReference type="GO" id="GO:0070403">
    <property type="term" value="F:NAD+ binding"/>
    <property type="evidence" value="ECO:0007669"/>
    <property type="project" value="InterPro"/>
</dbReference>
<comment type="caution">
    <text evidence="17">The sequence shown here is derived from an EMBL/GenBank/DDBJ whole genome shotgun (WGS) entry which is preliminary data.</text>
</comment>
<keyword evidence="5" id="KW-0442">Lipid degradation</keyword>
<dbReference type="Pfam" id="PF00378">
    <property type="entry name" value="ECH_1"/>
    <property type="match status" value="1"/>
</dbReference>
<dbReference type="InterPro" id="IPR036291">
    <property type="entry name" value="NAD(P)-bd_dom_sf"/>
</dbReference>
<name>A0A136A0M9_9ALTE</name>
<feature type="domain" description="3-hydroxyacyl-CoA dehydrogenase NAD binding" evidence="16">
    <location>
        <begin position="305"/>
        <end position="482"/>
    </location>
</feature>